<evidence type="ECO:0000256" key="1">
    <source>
        <dbReference type="SAM" id="Phobius"/>
    </source>
</evidence>
<evidence type="ECO:0000259" key="2">
    <source>
        <dbReference type="Pfam" id="PF14901"/>
    </source>
</evidence>
<keyword evidence="1" id="KW-0812">Transmembrane</keyword>
<dbReference type="PANTHER" id="PTHR45270:SF1">
    <property type="entry name" value="CHAPERONE DNAJ-DOMAIN SUPERFAMILY PROTEIN"/>
    <property type="match status" value="1"/>
</dbReference>
<feature type="transmembrane region" description="Helical" evidence="1">
    <location>
        <begin position="123"/>
        <end position="149"/>
    </location>
</feature>
<dbReference type="PANTHER" id="PTHR45270">
    <property type="entry name" value="OS03G0832900 PROTEIN"/>
    <property type="match status" value="1"/>
</dbReference>
<keyword evidence="1" id="KW-1133">Transmembrane helix</keyword>
<feature type="domain" description="Cleavage inducing molecular chaperone Jiv" evidence="2">
    <location>
        <begin position="313"/>
        <end position="377"/>
    </location>
</feature>
<name>A0AAV5FM55_ELECO</name>
<feature type="transmembrane region" description="Helical" evidence="1">
    <location>
        <begin position="161"/>
        <end position="187"/>
    </location>
</feature>
<keyword evidence="1" id="KW-0472">Membrane</keyword>
<dbReference type="Proteomes" id="UP001054889">
    <property type="component" value="Unassembled WGS sequence"/>
</dbReference>
<protein>
    <recommendedName>
        <fullName evidence="2">Cleavage inducing molecular chaperone Jiv domain-containing protein</fullName>
    </recommendedName>
</protein>
<sequence length="447" mass="50344">MTDLGLWKQGWMWVLSQKHILGWAHTAACGSREQLVFLVDRHWPAVSRACVSSSRLALAALQQWRGCVARGLLAVASLGPAAVFVILWSCFVCMTSPACAVYALLSLGAAGAVIHYMGYTPGLFIVGMFGILIMWMYGYFWITGMLLVAGGCMCSLKHARYVIPVLTTYAIYCVAVRVGWLGVFFTLNLSFLTNDLLNKLLQGYEERTEERHFEEMKDSDPVMDEFYRSCEFPTAPDSEPETVSSAKPYCSSPTQDVLHVQKEESPSKVVKSDSSSLDEMKRIMDGSTHYDVLGIPRNKSIDQKILKKEYHRMDCSQYHQATDGDGWVENGFSTSLKMEIPRAFVCAESKIFDVSEWATCQGMECKPNTHGPTFMVNMVGADRMPQRSYSSRYPFSLDAEMIPEDEFELWLQQALASGVFADSPKRRKSWSPFKLPQKGIKNWRRSS</sequence>
<organism evidence="3 4">
    <name type="scientific">Eleusine coracana subsp. coracana</name>
    <dbReference type="NCBI Taxonomy" id="191504"/>
    <lineage>
        <taxon>Eukaryota</taxon>
        <taxon>Viridiplantae</taxon>
        <taxon>Streptophyta</taxon>
        <taxon>Embryophyta</taxon>
        <taxon>Tracheophyta</taxon>
        <taxon>Spermatophyta</taxon>
        <taxon>Magnoliopsida</taxon>
        <taxon>Liliopsida</taxon>
        <taxon>Poales</taxon>
        <taxon>Poaceae</taxon>
        <taxon>PACMAD clade</taxon>
        <taxon>Chloridoideae</taxon>
        <taxon>Cynodonteae</taxon>
        <taxon>Eleusininae</taxon>
        <taxon>Eleusine</taxon>
    </lineage>
</organism>
<dbReference type="InterPro" id="IPR032843">
    <property type="entry name" value="Jiv"/>
</dbReference>
<evidence type="ECO:0000313" key="3">
    <source>
        <dbReference type="EMBL" id="GJN35490.1"/>
    </source>
</evidence>
<feature type="transmembrane region" description="Helical" evidence="1">
    <location>
        <begin position="71"/>
        <end position="92"/>
    </location>
</feature>
<dbReference type="AlphaFoldDB" id="A0AAV5FM55"/>
<dbReference type="Pfam" id="PF14901">
    <property type="entry name" value="Jiv90"/>
    <property type="match status" value="1"/>
</dbReference>
<proteinExistence type="predicted"/>
<keyword evidence="4" id="KW-1185">Reference proteome</keyword>
<reference evidence="3" key="2">
    <citation type="submission" date="2021-12" db="EMBL/GenBank/DDBJ databases">
        <title>Resequencing data analysis of finger millet.</title>
        <authorList>
            <person name="Hatakeyama M."/>
            <person name="Aluri S."/>
            <person name="Balachadran M.T."/>
            <person name="Sivarajan S.R."/>
            <person name="Poveda L."/>
            <person name="Shimizu-Inatsugi R."/>
            <person name="Schlapbach R."/>
            <person name="Sreeman S.M."/>
            <person name="Shimizu K.K."/>
        </authorList>
    </citation>
    <scope>NUCLEOTIDE SEQUENCE</scope>
</reference>
<gene>
    <name evidence="3" type="primary">gb24273</name>
    <name evidence="3" type="ORF">PR202_gb24273</name>
</gene>
<evidence type="ECO:0000313" key="4">
    <source>
        <dbReference type="Proteomes" id="UP001054889"/>
    </source>
</evidence>
<reference evidence="3" key="1">
    <citation type="journal article" date="2018" name="DNA Res.">
        <title>Multiple hybrid de novo genome assembly of finger millet, an orphan allotetraploid crop.</title>
        <authorList>
            <person name="Hatakeyama M."/>
            <person name="Aluri S."/>
            <person name="Balachadran M.T."/>
            <person name="Sivarajan S.R."/>
            <person name="Patrignani A."/>
            <person name="Gruter S."/>
            <person name="Poveda L."/>
            <person name="Shimizu-Inatsugi R."/>
            <person name="Baeten J."/>
            <person name="Francoijs K.J."/>
            <person name="Nataraja K.N."/>
            <person name="Reddy Y.A.N."/>
            <person name="Phadnis S."/>
            <person name="Ravikumar R.L."/>
            <person name="Schlapbach R."/>
            <person name="Sreeman S.M."/>
            <person name="Shimizu K.K."/>
        </authorList>
    </citation>
    <scope>NUCLEOTIDE SEQUENCE</scope>
</reference>
<feature type="transmembrane region" description="Helical" evidence="1">
    <location>
        <begin position="99"/>
        <end position="117"/>
    </location>
</feature>
<accession>A0AAV5FM55</accession>
<dbReference type="EMBL" id="BQKI01000088">
    <property type="protein sequence ID" value="GJN35490.1"/>
    <property type="molecule type" value="Genomic_DNA"/>
</dbReference>
<comment type="caution">
    <text evidence="3">The sequence shown here is derived from an EMBL/GenBank/DDBJ whole genome shotgun (WGS) entry which is preliminary data.</text>
</comment>